<dbReference type="PANTHER" id="PTHR23081">
    <property type="entry name" value="RNA POLYMERASE II CTD PHOSPHATASE"/>
    <property type="match status" value="1"/>
</dbReference>
<feature type="compositionally biased region" description="Low complexity" evidence="7">
    <location>
        <begin position="14"/>
        <end position="34"/>
    </location>
</feature>
<feature type="compositionally biased region" description="Basic and acidic residues" evidence="7">
    <location>
        <begin position="324"/>
        <end position="335"/>
    </location>
</feature>
<protein>
    <recommendedName>
        <fullName evidence="2">protein-serine/threonine phosphatase</fullName>
        <ecNumber evidence="2">3.1.3.16</ecNumber>
    </recommendedName>
</protein>
<feature type="compositionally biased region" description="Acidic residues" evidence="7">
    <location>
        <begin position="424"/>
        <end position="435"/>
    </location>
</feature>
<keyword evidence="10" id="KW-1185">Reference proteome</keyword>
<feature type="compositionally biased region" description="Low complexity" evidence="7">
    <location>
        <begin position="75"/>
        <end position="88"/>
    </location>
</feature>
<dbReference type="AlphaFoldDB" id="A0A9W8HWS4"/>
<feature type="compositionally biased region" description="Polar residues" evidence="7">
    <location>
        <begin position="42"/>
        <end position="63"/>
    </location>
</feature>
<evidence type="ECO:0000256" key="3">
    <source>
        <dbReference type="ARBA" id="ARBA00022801"/>
    </source>
</evidence>
<dbReference type="Proteomes" id="UP001140094">
    <property type="component" value="Unassembled WGS sequence"/>
</dbReference>
<evidence type="ECO:0000313" key="9">
    <source>
        <dbReference type="EMBL" id="KAJ2795082.1"/>
    </source>
</evidence>
<feature type="compositionally biased region" description="Acidic residues" evidence="7">
    <location>
        <begin position="344"/>
        <end position="363"/>
    </location>
</feature>
<keyword evidence="4" id="KW-0539">Nucleus</keyword>
<dbReference type="InterPro" id="IPR001357">
    <property type="entry name" value="BRCT_dom"/>
</dbReference>
<dbReference type="EMBL" id="JANBUO010002309">
    <property type="protein sequence ID" value="KAJ2795082.1"/>
    <property type="molecule type" value="Genomic_DNA"/>
</dbReference>
<dbReference type="SMART" id="SM00292">
    <property type="entry name" value="BRCT"/>
    <property type="match status" value="1"/>
</dbReference>
<organism evidence="9 10">
    <name type="scientific">Coemansia guatemalensis</name>
    <dbReference type="NCBI Taxonomy" id="2761395"/>
    <lineage>
        <taxon>Eukaryota</taxon>
        <taxon>Fungi</taxon>
        <taxon>Fungi incertae sedis</taxon>
        <taxon>Zoopagomycota</taxon>
        <taxon>Kickxellomycotina</taxon>
        <taxon>Kickxellomycetes</taxon>
        <taxon>Kickxellales</taxon>
        <taxon>Kickxellaceae</taxon>
        <taxon>Coemansia</taxon>
    </lineage>
</organism>
<feature type="compositionally biased region" description="Basic and acidic residues" evidence="7">
    <location>
        <begin position="367"/>
        <end position="377"/>
    </location>
</feature>
<dbReference type="EC" id="3.1.3.16" evidence="2"/>
<feature type="compositionally biased region" description="Acidic residues" evidence="7">
    <location>
        <begin position="609"/>
        <end position="618"/>
    </location>
</feature>
<dbReference type="CDD" id="cd17729">
    <property type="entry name" value="BRCT_CTDP1"/>
    <property type="match status" value="1"/>
</dbReference>
<dbReference type="InterPro" id="IPR036420">
    <property type="entry name" value="BRCT_dom_sf"/>
</dbReference>
<dbReference type="GO" id="GO:0008420">
    <property type="term" value="F:RNA polymerase II CTD heptapeptide repeat phosphatase activity"/>
    <property type="evidence" value="ECO:0007669"/>
    <property type="project" value="InterPro"/>
</dbReference>
<comment type="subcellular location">
    <subcellularLocation>
        <location evidence="1">Nucleus</location>
    </subcellularLocation>
</comment>
<dbReference type="GO" id="GO:0005634">
    <property type="term" value="C:nucleus"/>
    <property type="evidence" value="ECO:0007669"/>
    <property type="project" value="UniProtKB-SubCell"/>
</dbReference>
<comment type="caution">
    <text evidence="9">The sequence shown here is derived from an EMBL/GenBank/DDBJ whole genome shotgun (WGS) entry which is preliminary data.</text>
</comment>
<dbReference type="PANTHER" id="PTHR23081:SF36">
    <property type="entry name" value="RNA POLYMERASE II SUBUNIT A C-TERMINAL DOMAIN PHOSPHATASE"/>
    <property type="match status" value="1"/>
</dbReference>
<feature type="compositionally biased region" description="Low complexity" evidence="7">
    <location>
        <begin position="414"/>
        <end position="423"/>
    </location>
</feature>
<keyword evidence="3 9" id="KW-0378">Hydrolase</keyword>
<evidence type="ECO:0000259" key="8">
    <source>
        <dbReference type="PROSITE" id="PS50172"/>
    </source>
</evidence>
<proteinExistence type="predicted"/>
<feature type="region of interest" description="Disordered" evidence="7">
    <location>
        <begin position="263"/>
        <end position="632"/>
    </location>
</feature>
<dbReference type="InterPro" id="IPR039189">
    <property type="entry name" value="Fcp1"/>
</dbReference>
<feature type="compositionally biased region" description="Basic and acidic residues" evidence="7">
    <location>
        <begin position="396"/>
        <end position="406"/>
    </location>
</feature>
<feature type="compositionally biased region" description="Low complexity" evidence="7">
    <location>
        <begin position="385"/>
        <end position="395"/>
    </location>
</feature>
<dbReference type="OrthoDB" id="10249888at2759"/>
<evidence type="ECO:0000256" key="6">
    <source>
        <dbReference type="ARBA" id="ARBA00048336"/>
    </source>
</evidence>
<evidence type="ECO:0000256" key="5">
    <source>
        <dbReference type="ARBA" id="ARBA00047761"/>
    </source>
</evidence>
<name>A0A9W8HWS4_9FUNG</name>
<feature type="non-terminal residue" evidence="9">
    <location>
        <position position="1"/>
    </location>
</feature>
<evidence type="ECO:0000313" key="10">
    <source>
        <dbReference type="Proteomes" id="UP001140094"/>
    </source>
</evidence>
<gene>
    <name evidence="9" type="primary">fcp1_2</name>
    <name evidence="9" type="ORF">H4R20_005999</name>
</gene>
<dbReference type="Gene3D" id="3.40.50.10190">
    <property type="entry name" value="BRCT domain"/>
    <property type="match status" value="1"/>
</dbReference>
<reference evidence="9" key="1">
    <citation type="submission" date="2022-07" db="EMBL/GenBank/DDBJ databases">
        <title>Phylogenomic reconstructions and comparative analyses of Kickxellomycotina fungi.</title>
        <authorList>
            <person name="Reynolds N.K."/>
            <person name="Stajich J.E."/>
            <person name="Barry K."/>
            <person name="Grigoriev I.V."/>
            <person name="Crous P."/>
            <person name="Smith M.E."/>
        </authorList>
    </citation>
    <scope>NUCLEOTIDE SEQUENCE</scope>
    <source>
        <strain evidence="9">NRRL 1565</strain>
    </source>
</reference>
<feature type="compositionally biased region" description="Basic residues" evidence="7">
    <location>
        <begin position="521"/>
        <end position="530"/>
    </location>
</feature>
<sequence>FFRGVGDINAGNLPPTQSQPQPQPQAQKQEQQQTSEEKQPTGTDDNADSGSQTVAPDDNTGNHPQPPEDIVQAEADSSNGGSSDDAAATTSQPRTYLTDRDHELYTLQDVLTRLHTNYYDELDSAQQPQPDLARILSREKCKVLEGFTIVFTAAFPIGPNWPPAHRTELWWRAQSFGARCELEITDRTTHIVAGKPGTEKVHAARRARTATTAAGTQSACSPIVVKVGWLLDSIYQWESLDETKYLWYEEDKPLVARFHEQNQRLAASKRKSDSGDSAQRNGKQQRNGPALHASVRRVMGQGEGRKANEYESTNTTDIEDELERQEAGLEEHEAEVNSFVQNIDWDDLEREVMEDTEESDDSSADGSSRESSADRSKTNSRTASKANLRQAALRQAAKEQASRSEQSESESSDVFESSSPSGSDESENEAGEDIAENLQRHRMKRRRTSSENAKDKRLSKLAANDGGLDITTNTEDSANEEQQNSDSDTPKASDNARSRLAKKMGISLEPEPSILDSPPHGQRHKRRHQSRHEDDSEESSGSSSGDSSGDDYYEGDRNQVNEPLFTGIEDPQGGYLEDNEDDRGTHASSFRESASELDDDGESSHQWGEDDEDDDGNFDDLINNLEKEISSS</sequence>
<evidence type="ECO:0000256" key="4">
    <source>
        <dbReference type="ARBA" id="ARBA00023242"/>
    </source>
</evidence>
<dbReference type="SUPFAM" id="SSF52113">
    <property type="entry name" value="BRCT domain"/>
    <property type="match status" value="1"/>
</dbReference>
<feature type="compositionally biased region" description="Basic and acidic residues" evidence="7">
    <location>
        <begin position="488"/>
        <end position="497"/>
    </location>
</feature>
<evidence type="ECO:0000256" key="7">
    <source>
        <dbReference type="SAM" id="MobiDB-lite"/>
    </source>
</evidence>
<comment type="catalytic activity">
    <reaction evidence="6">
        <text>O-phospho-L-threonyl-[protein] + H2O = L-threonyl-[protein] + phosphate</text>
        <dbReference type="Rhea" id="RHEA:47004"/>
        <dbReference type="Rhea" id="RHEA-COMP:11060"/>
        <dbReference type="Rhea" id="RHEA-COMP:11605"/>
        <dbReference type="ChEBI" id="CHEBI:15377"/>
        <dbReference type="ChEBI" id="CHEBI:30013"/>
        <dbReference type="ChEBI" id="CHEBI:43474"/>
        <dbReference type="ChEBI" id="CHEBI:61977"/>
        <dbReference type="EC" id="3.1.3.16"/>
    </reaction>
</comment>
<feature type="region of interest" description="Disordered" evidence="7">
    <location>
        <begin position="1"/>
        <end position="100"/>
    </location>
</feature>
<evidence type="ECO:0000256" key="2">
    <source>
        <dbReference type="ARBA" id="ARBA00013081"/>
    </source>
</evidence>
<accession>A0A9W8HWS4</accession>
<comment type="catalytic activity">
    <reaction evidence="5">
        <text>O-phospho-L-seryl-[protein] + H2O = L-seryl-[protein] + phosphate</text>
        <dbReference type="Rhea" id="RHEA:20629"/>
        <dbReference type="Rhea" id="RHEA-COMP:9863"/>
        <dbReference type="Rhea" id="RHEA-COMP:11604"/>
        <dbReference type="ChEBI" id="CHEBI:15377"/>
        <dbReference type="ChEBI" id="CHEBI:29999"/>
        <dbReference type="ChEBI" id="CHEBI:43474"/>
        <dbReference type="ChEBI" id="CHEBI:83421"/>
        <dbReference type="EC" id="3.1.3.16"/>
    </reaction>
</comment>
<feature type="domain" description="BRCT" evidence="8">
    <location>
        <begin position="139"/>
        <end position="247"/>
    </location>
</feature>
<feature type="compositionally biased region" description="Polar residues" evidence="7">
    <location>
        <begin position="470"/>
        <end position="487"/>
    </location>
</feature>
<feature type="compositionally biased region" description="Basic and acidic residues" evidence="7">
    <location>
        <begin position="448"/>
        <end position="458"/>
    </location>
</feature>
<evidence type="ECO:0000256" key="1">
    <source>
        <dbReference type="ARBA" id="ARBA00004123"/>
    </source>
</evidence>
<dbReference type="PROSITE" id="PS50172">
    <property type="entry name" value="BRCT"/>
    <property type="match status" value="1"/>
</dbReference>
<feature type="compositionally biased region" description="Polar residues" evidence="7">
    <location>
        <begin position="275"/>
        <end position="287"/>
    </location>
</feature>
<dbReference type="Pfam" id="PF00533">
    <property type="entry name" value="BRCT"/>
    <property type="match status" value="1"/>
</dbReference>